<proteinExistence type="predicted"/>
<dbReference type="PROSITE" id="PS50923">
    <property type="entry name" value="SUSHI"/>
    <property type="match status" value="1"/>
</dbReference>
<dbReference type="InterPro" id="IPR035976">
    <property type="entry name" value="Sushi/SCR/CCP_sf"/>
</dbReference>
<protein>
    <recommendedName>
        <fullName evidence="4">Sushi domain-containing protein</fullName>
    </recommendedName>
</protein>
<dbReference type="SUPFAM" id="SSF57535">
    <property type="entry name" value="Complement control module/SCR domain"/>
    <property type="match status" value="2"/>
</dbReference>
<dbReference type="SMART" id="SM00032">
    <property type="entry name" value="CCP"/>
    <property type="match status" value="2"/>
</dbReference>
<feature type="disulfide bond" evidence="2">
    <location>
        <begin position="141"/>
        <end position="184"/>
    </location>
</feature>
<keyword evidence="3" id="KW-0732">Signal</keyword>
<reference evidence="5" key="2">
    <citation type="submission" date="2020-11" db="EMBL/GenBank/DDBJ databases">
        <authorList>
            <person name="McCartney M.A."/>
            <person name="Auch B."/>
            <person name="Kono T."/>
            <person name="Mallez S."/>
            <person name="Becker A."/>
            <person name="Gohl D.M."/>
            <person name="Silverstein K.A.T."/>
            <person name="Koren S."/>
            <person name="Bechman K.B."/>
            <person name="Herman A."/>
            <person name="Abrahante J.E."/>
            <person name="Garbe J."/>
        </authorList>
    </citation>
    <scope>NUCLEOTIDE SEQUENCE</scope>
    <source>
        <strain evidence="5">Duluth1</strain>
        <tissue evidence="5">Whole animal</tissue>
    </source>
</reference>
<comment type="caution">
    <text evidence="5">The sequence shown here is derived from an EMBL/GenBank/DDBJ whole genome shotgun (WGS) entry which is preliminary data.</text>
</comment>
<evidence type="ECO:0000259" key="4">
    <source>
        <dbReference type="PROSITE" id="PS50923"/>
    </source>
</evidence>
<evidence type="ECO:0000256" key="3">
    <source>
        <dbReference type="SAM" id="SignalP"/>
    </source>
</evidence>
<name>A0A9D4DG84_DREPO</name>
<accession>A0A9D4DG84</accession>
<dbReference type="Proteomes" id="UP000828390">
    <property type="component" value="Unassembled WGS sequence"/>
</dbReference>
<feature type="chain" id="PRO_5038542998" description="Sushi domain-containing protein" evidence="3">
    <location>
        <begin position="20"/>
        <end position="737"/>
    </location>
</feature>
<dbReference type="AlphaFoldDB" id="A0A9D4DG84"/>
<gene>
    <name evidence="5" type="ORF">DPMN_183174</name>
</gene>
<evidence type="ECO:0000313" key="5">
    <source>
        <dbReference type="EMBL" id="KAH3748724.1"/>
    </source>
</evidence>
<feature type="disulfide bond" evidence="2">
    <location>
        <begin position="168"/>
        <end position="195"/>
    </location>
</feature>
<organism evidence="5 6">
    <name type="scientific">Dreissena polymorpha</name>
    <name type="common">Zebra mussel</name>
    <name type="synonym">Mytilus polymorpha</name>
    <dbReference type="NCBI Taxonomy" id="45954"/>
    <lineage>
        <taxon>Eukaryota</taxon>
        <taxon>Metazoa</taxon>
        <taxon>Spiralia</taxon>
        <taxon>Lophotrochozoa</taxon>
        <taxon>Mollusca</taxon>
        <taxon>Bivalvia</taxon>
        <taxon>Autobranchia</taxon>
        <taxon>Heteroconchia</taxon>
        <taxon>Euheterodonta</taxon>
        <taxon>Imparidentia</taxon>
        <taxon>Neoheterodontei</taxon>
        <taxon>Myida</taxon>
        <taxon>Dreissenoidea</taxon>
        <taxon>Dreissenidae</taxon>
        <taxon>Dreissena</taxon>
    </lineage>
</organism>
<sequence length="737" mass="82397">MARILITFFICVTVSQVWTLGYKSSWYGPPLMDDTPRFILFQKSLKECLNACALRPWCKVIGYHRYGLCEIFFGIISSASQQCNNGDCQEQDQSMMFVKREDLTTEDKAKCDKECPYNSASLLQVCDFTSDASEKCRTDACPPFEKADPNGQILGNTHELGHKRRLKCNHGYLPLDPNNVTSECQNGRWTKVTTCVKECPAYSDPPNGKLVGTNMYEGSNRTLQCNAFYAPLDVNNITSQCKNGQWTNTTHCLKVPCDGKWKHVLTTSKTGQDMFGSKTSMKIAVVSGSDVRILLTSSSYLTSVQNIRTIDENVCGQALLNISYDSSRDKAYWWFLNVCTTGQVQMSRFYVGTNVSNGITKDSYEIKWFIRDFTEKVLSHNNNGIAISGSVSEFIDDVEVGSDVRFVTVRFVTDIYAATMNSVQIGAKKNLVVGQALWHVSQHHISSNMEFLGNAYWWFTNWATDGFMAGSRWRVGDHISIGESNETCALTWYTDTCWMLAYQHDESGKEVNGSLDLLRSAVLRGHRVKVMFDSISAEPDEVSMQGGHVSAVLISMVAKSSNDIRAFNERGIWDWRILTTTGTETTLRVNVGGYAGQGRTTGKKAVSWFIDTHSWVQVLVNSKTGTVLSGSKAALISAVQSGARVRYVLRFDPSISDVLVLEADTLSVSGSEVSATHVRSVSLSSLPTEVEFQTEPYWWFTQSTSTGKVDMTRWKFGEYEARGQNSSSCDIEWFVNY</sequence>
<dbReference type="InterPro" id="IPR000436">
    <property type="entry name" value="Sushi_SCR_CCP_dom"/>
</dbReference>
<evidence type="ECO:0000313" key="6">
    <source>
        <dbReference type="Proteomes" id="UP000828390"/>
    </source>
</evidence>
<keyword evidence="2" id="KW-0768">Sushi</keyword>
<keyword evidence="1 2" id="KW-1015">Disulfide bond</keyword>
<reference evidence="5" key="1">
    <citation type="journal article" date="2019" name="bioRxiv">
        <title>The Genome of the Zebra Mussel, Dreissena polymorpha: A Resource for Invasive Species Research.</title>
        <authorList>
            <person name="McCartney M.A."/>
            <person name="Auch B."/>
            <person name="Kono T."/>
            <person name="Mallez S."/>
            <person name="Zhang Y."/>
            <person name="Obille A."/>
            <person name="Becker A."/>
            <person name="Abrahante J.E."/>
            <person name="Garbe J."/>
            <person name="Badalamenti J.P."/>
            <person name="Herman A."/>
            <person name="Mangelson H."/>
            <person name="Liachko I."/>
            <person name="Sullivan S."/>
            <person name="Sone E.D."/>
            <person name="Koren S."/>
            <person name="Silverstein K.A.T."/>
            <person name="Beckman K.B."/>
            <person name="Gohl D.M."/>
        </authorList>
    </citation>
    <scope>NUCLEOTIDE SEQUENCE</scope>
    <source>
        <strain evidence="5">Duluth1</strain>
        <tissue evidence="5">Whole animal</tissue>
    </source>
</reference>
<evidence type="ECO:0000256" key="2">
    <source>
        <dbReference type="PROSITE-ProRule" id="PRU00302"/>
    </source>
</evidence>
<keyword evidence="6" id="KW-1185">Reference proteome</keyword>
<dbReference type="EMBL" id="JAIWYP010000010">
    <property type="protein sequence ID" value="KAH3748724.1"/>
    <property type="molecule type" value="Genomic_DNA"/>
</dbReference>
<dbReference type="Gene3D" id="2.10.70.10">
    <property type="entry name" value="Complement Module, domain 1"/>
    <property type="match status" value="2"/>
</dbReference>
<feature type="domain" description="Sushi" evidence="4">
    <location>
        <begin position="139"/>
        <end position="197"/>
    </location>
</feature>
<feature type="signal peptide" evidence="3">
    <location>
        <begin position="1"/>
        <end position="19"/>
    </location>
</feature>
<evidence type="ECO:0000256" key="1">
    <source>
        <dbReference type="ARBA" id="ARBA00023157"/>
    </source>
</evidence>